<evidence type="ECO:0000313" key="2">
    <source>
        <dbReference type="Proteomes" id="UP000199494"/>
    </source>
</evidence>
<dbReference type="EMBL" id="FMZE01000014">
    <property type="protein sequence ID" value="SDD92807.1"/>
    <property type="molecule type" value="Genomic_DNA"/>
</dbReference>
<reference evidence="1 2" key="1">
    <citation type="submission" date="2016-10" db="EMBL/GenBank/DDBJ databases">
        <authorList>
            <person name="de Groot N.N."/>
        </authorList>
    </citation>
    <scope>NUCLEOTIDE SEQUENCE [LARGE SCALE GENOMIC DNA]</scope>
    <source>
        <strain evidence="1 2">CGMCC 4.5506</strain>
    </source>
</reference>
<accession>A0A222VJZ1</accession>
<protein>
    <submittedName>
        <fullName evidence="1">Uncharacterized protein</fullName>
    </submittedName>
</protein>
<proteinExistence type="predicted"/>
<dbReference type="STRING" id="530584.SAMN05421630_114165"/>
<gene>
    <name evidence="1" type="ORF">SAMN05421630_114165</name>
</gene>
<dbReference type="OrthoDB" id="3701195at2"/>
<dbReference type="AlphaFoldDB" id="A0A222VJZ1"/>
<organism evidence="1 2">
    <name type="scientific">Prauserella marina</name>
    <dbReference type="NCBI Taxonomy" id="530584"/>
    <lineage>
        <taxon>Bacteria</taxon>
        <taxon>Bacillati</taxon>
        <taxon>Actinomycetota</taxon>
        <taxon>Actinomycetes</taxon>
        <taxon>Pseudonocardiales</taxon>
        <taxon>Pseudonocardiaceae</taxon>
        <taxon>Prauserella</taxon>
    </lineage>
</organism>
<keyword evidence="2" id="KW-1185">Reference proteome</keyword>
<evidence type="ECO:0000313" key="1">
    <source>
        <dbReference type="EMBL" id="SDD92807.1"/>
    </source>
</evidence>
<dbReference type="KEGG" id="pmad:BAY61_03690"/>
<name>A0A222VJZ1_9PSEU</name>
<dbReference type="RefSeq" id="WP_091810539.1">
    <property type="nucleotide sequence ID" value="NZ_CP016353.1"/>
</dbReference>
<sequence>MTWLWLGIAGVVLVAGAVLPVVAVRKRRRPGESGEEISARSRYLLLGHYVEKPVSTSEPVPRGLLNEATERWHSAGAALAEARHTDDFTLAKRIADEGIAAVAKAHALLGIPGPEQGRGETR</sequence>
<dbReference type="Proteomes" id="UP000199494">
    <property type="component" value="Unassembled WGS sequence"/>
</dbReference>